<evidence type="ECO:0000313" key="2">
    <source>
        <dbReference type="EMBL" id="KAJ1524759.1"/>
    </source>
</evidence>
<dbReference type="EMBL" id="JAPTSV010000008">
    <property type="protein sequence ID" value="KAJ1524759.1"/>
    <property type="molecule type" value="Genomic_DNA"/>
</dbReference>
<keyword evidence="1" id="KW-1133">Transmembrane helix</keyword>
<feature type="transmembrane region" description="Helical" evidence="1">
    <location>
        <begin position="71"/>
        <end position="96"/>
    </location>
</feature>
<sequence>MLGGLGSIVSLATDSCVTVFSLISSTLSFSLNLSYVVGQLIVKFGIAVVALLVDGLLGLQTLVQVLSEDYLIFLSDIRAVFSFLFKVILDIGDFFLQGLLSICSTFGQGVQILEDLIFFVIFSVTNFFGSILSAIYYCLVVVKNSLVLLGLTSWDIFVFIPNTAITLRKELVSVAVRCMAGIRDGVNSFRLSIHRGLKETLVFVSDIPKESLYGLCVCLLVCFVFIKYHRSIRPLLVRNSLYILSQSQRTLVTAWAYLEAFTLWLLTNQMTPSLNGARQYAPPATATAGMPADVHNMAQEQDQSDEEEGRLLVRLKTLSEKYLQSQKRGCVLFAKIVRDAQ</sequence>
<dbReference type="Proteomes" id="UP001075354">
    <property type="component" value="Chromosome 8"/>
</dbReference>
<name>A0AAV7XJH2_9NEOP</name>
<keyword evidence="3" id="KW-1185">Reference proteome</keyword>
<feature type="transmembrane region" description="Helical" evidence="1">
    <location>
        <begin position="146"/>
        <end position="165"/>
    </location>
</feature>
<organism evidence="2 3">
    <name type="scientific">Megalurothrips usitatus</name>
    <name type="common">bean blossom thrips</name>
    <dbReference type="NCBI Taxonomy" id="439358"/>
    <lineage>
        <taxon>Eukaryota</taxon>
        <taxon>Metazoa</taxon>
        <taxon>Ecdysozoa</taxon>
        <taxon>Arthropoda</taxon>
        <taxon>Hexapoda</taxon>
        <taxon>Insecta</taxon>
        <taxon>Pterygota</taxon>
        <taxon>Neoptera</taxon>
        <taxon>Paraneoptera</taxon>
        <taxon>Thysanoptera</taxon>
        <taxon>Terebrantia</taxon>
        <taxon>Thripoidea</taxon>
        <taxon>Thripidae</taxon>
        <taxon>Megalurothrips</taxon>
    </lineage>
</organism>
<dbReference type="AlphaFoldDB" id="A0AAV7XJH2"/>
<protein>
    <recommendedName>
        <fullName evidence="4">Gustatory receptor</fullName>
    </recommendedName>
</protein>
<evidence type="ECO:0000313" key="3">
    <source>
        <dbReference type="Proteomes" id="UP001075354"/>
    </source>
</evidence>
<feature type="transmembrane region" description="Helical" evidence="1">
    <location>
        <begin position="211"/>
        <end position="229"/>
    </location>
</feature>
<reference evidence="2" key="1">
    <citation type="submission" date="2022-12" db="EMBL/GenBank/DDBJ databases">
        <title>Chromosome-level genome assembly of the bean flower thrips Megalurothrips usitatus.</title>
        <authorList>
            <person name="Ma L."/>
            <person name="Liu Q."/>
            <person name="Li H."/>
            <person name="Cai W."/>
        </authorList>
    </citation>
    <scope>NUCLEOTIDE SEQUENCE</scope>
    <source>
        <strain evidence="2">Cailab_2022a</strain>
    </source>
</reference>
<keyword evidence="1" id="KW-0472">Membrane</keyword>
<proteinExistence type="predicted"/>
<keyword evidence="1" id="KW-0812">Transmembrane</keyword>
<feature type="transmembrane region" description="Helical" evidence="1">
    <location>
        <begin position="40"/>
        <end position="59"/>
    </location>
</feature>
<gene>
    <name evidence="2" type="ORF">ONE63_009637</name>
</gene>
<comment type="caution">
    <text evidence="2">The sequence shown here is derived from an EMBL/GenBank/DDBJ whole genome shotgun (WGS) entry which is preliminary data.</text>
</comment>
<evidence type="ECO:0008006" key="4">
    <source>
        <dbReference type="Google" id="ProtNLM"/>
    </source>
</evidence>
<evidence type="ECO:0000256" key="1">
    <source>
        <dbReference type="SAM" id="Phobius"/>
    </source>
</evidence>
<feature type="transmembrane region" description="Helical" evidence="1">
    <location>
        <begin position="116"/>
        <end position="139"/>
    </location>
</feature>
<accession>A0AAV7XJH2</accession>